<dbReference type="EMBL" id="GBXM01104028">
    <property type="protein sequence ID" value="JAH04549.1"/>
    <property type="molecule type" value="Transcribed_RNA"/>
</dbReference>
<accession>A0A0E9PJ45</accession>
<proteinExistence type="predicted"/>
<organism evidence="1">
    <name type="scientific">Anguilla anguilla</name>
    <name type="common">European freshwater eel</name>
    <name type="synonym">Muraena anguilla</name>
    <dbReference type="NCBI Taxonomy" id="7936"/>
    <lineage>
        <taxon>Eukaryota</taxon>
        <taxon>Metazoa</taxon>
        <taxon>Chordata</taxon>
        <taxon>Craniata</taxon>
        <taxon>Vertebrata</taxon>
        <taxon>Euteleostomi</taxon>
        <taxon>Actinopterygii</taxon>
        <taxon>Neopterygii</taxon>
        <taxon>Teleostei</taxon>
        <taxon>Anguilliformes</taxon>
        <taxon>Anguillidae</taxon>
        <taxon>Anguilla</taxon>
    </lineage>
</organism>
<evidence type="ECO:0000313" key="1">
    <source>
        <dbReference type="EMBL" id="JAH04549.1"/>
    </source>
</evidence>
<sequence length="65" mass="7693">MIRLLELLLEGNIITTNGDYTIQNEEHILYLNKLLSDVLGGKKQNKTHYSPIVFSVMQYYSYWLR</sequence>
<name>A0A0E9PJ45_ANGAN</name>
<reference evidence="1" key="2">
    <citation type="journal article" date="2015" name="Fish Shellfish Immunol.">
        <title>Early steps in the European eel (Anguilla anguilla)-Vibrio vulnificus interaction in the gills: Role of the RtxA13 toxin.</title>
        <authorList>
            <person name="Callol A."/>
            <person name="Pajuelo D."/>
            <person name="Ebbesson L."/>
            <person name="Teles M."/>
            <person name="MacKenzie S."/>
            <person name="Amaro C."/>
        </authorList>
    </citation>
    <scope>NUCLEOTIDE SEQUENCE</scope>
</reference>
<reference evidence="1" key="1">
    <citation type="submission" date="2014-11" db="EMBL/GenBank/DDBJ databases">
        <authorList>
            <person name="Amaro Gonzalez C."/>
        </authorList>
    </citation>
    <scope>NUCLEOTIDE SEQUENCE</scope>
</reference>
<dbReference type="AlphaFoldDB" id="A0A0E9PJ45"/>
<protein>
    <submittedName>
        <fullName evidence="1">Uncharacterized protein</fullName>
    </submittedName>
</protein>